<proteinExistence type="inferred from homology"/>
<dbReference type="EMBL" id="CP093326">
    <property type="protein sequence ID" value="UNK44957.1"/>
    <property type="molecule type" value="Genomic_DNA"/>
</dbReference>
<evidence type="ECO:0000259" key="4">
    <source>
        <dbReference type="Pfam" id="PF04321"/>
    </source>
</evidence>
<comment type="pathway">
    <text evidence="3">Carbohydrate biosynthesis; dTDP-L-rhamnose biosynthesis.</text>
</comment>
<dbReference type="EC" id="1.1.1.133" evidence="3"/>
<dbReference type="InterPro" id="IPR029903">
    <property type="entry name" value="RmlD-like-bd"/>
</dbReference>
<dbReference type="PANTHER" id="PTHR10491">
    <property type="entry name" value="DTDP-4-DEHYDRORHAMNOSE REDUCTASE"/>
    <property type="match status" value="1"/>
</dbReference>
<comment type="similarity">
    <text evidence="2 3">Belongs to the dTDP-4-dehydrorhamnose reductase family.</text>
</comment>
<dbReference type="SUPFAM" id="SSF51735">
    <property type="entry name" value="NAD(P)-binding Rossmann-fold domains"/>
    <property type="match status" value="1"/>
</dbReference>
<dbReference type="InterPro" id="IPR036291">
    <property type="entry name" value="NAD(P)-bd_dom_sf"/>
</dbReference>
<dbReference type="Gene3D" id="3.40.50.720">
    <property type="entry name" value="NAD(P)-binding Rossmann-like Domain"/>
    <property type="match status" value="1"/>
</dbReference>
<dbReference type="Pfam" id="PF00908">
    <property type="entry name" value="dTDP_sugar_isom"/>
    <property type="match status" value="1"/>
</dbReference>
<dbReference type="CDD" id="cd00438">
    <property type="entry name" value="cupin_RmlC"/>
    <property type="match status" value="1"/>
</dbReference>
<feature type="domain" description="RmlD-like substrate binding" evidence="4">
    <location>
        <begin position="188"/>
        <end position="461"/>
    </location>
</feature>
<keyword evidence="3" id="KW-0560">Oxidoreductase</keyword>
<dbReference type="SUPFAM" id="SSF51182">
    <property type="entry name" value="RmlC-like cupins"/>
    <property type="match status" value="1"/>
</dbReference>
<dbReference type="Pfam" id="PF04321">
    <property type="entry name" value="RmlD_sub_bind"/>
    <property type="match status" value="1"/>
</dbReference>
<dbReference type="RefSeq" id="WP_241913278.1">
    <property type="nucleotide sequence ID" value="NZ_CP093326.1"/>
</dbReference>
<name>A0ABY3W9G5_9MICC</name>
<comment type="function">
    <text evidence="3">Catalyzes the reduction of dTDP-6-deoxy-L-lyxo-4-hexulose to yield dTDP-L-rhamnose.</text>
</comment>
<keyword evidence="3" id="KW-0521">NADP</keyword>
<evidence type="ECO:0000313" key="5">
    <source>
        <dbReference type="EMBL" id="UNK44957.1"/>
    </source>
</evidence>
<evidence type="ECO:0000313" key="6">
    <source>
        <dbReference type="Proteomes" id="UP000829069"/>
    </source>
</evidence>
<keyword evidence="6" id="KW-1185">Reference proteome</keyword>
<organism evidence="5 6">
    <name type="scientific">Arthrobacter sulfonylureivorans</name>
    <dbReference type="NCBI Taxonomy" id="2486855"/>
    <lineage>
        <taxon>Bacteria</taxon>
        <taxon>Bacillati</taxon>
        <taxon>Actinomycetota</taxon>
        <taxon>Actinomycetes</taxon>
        <taxon>Micrococcales</taxon>
        <taxon>Micrococcaceae</taxon>
        <taxon>Arthrobacter</taxon>
    </lineage>
</organism>
<dbReference type="InterPro" id="IPR011051">
    <property type="entry name" value="RmlC_Cupin_sf"/>
</dbReference>
<dbReference type="Gene3D" id="2.60.120.10">
    <property type="entry name" value="Jelly Rolls"/>
    <property type="match status" value="1"/>
</dbReference>
<dbReference type="CDD" id="cd05254">
    <property type="entry name" value="dTDP_HR_like_SDR_e"/>
    <property type="match status" value="1"/>
</dbReference>
<dbReference type="Gene3D" id="3.90.25.10">
    <property type="entry name" value="UDP-galactose 4-epimerase, domain 1"/>
    <property type="match status" value="1"/>
</dbReference>
<dbReference type="InterPro" id="IPR014710">
    <property type="entry name" value="RmlC-like_jellyroll"/>
</dbReference>
<dbReference type="InterPro" id="IPR000888">
    <property type="entry name" value="RmlC-like"/>
</dbReference>
<dbReference type="Proteomes" id="UP000829069">
    <property type="component" value="Chromosome"/>
</dbReference>
<evidence type="ECO:0000256" key="2">
    <source>
        <dbReference type="ARBA" id="ARBA00010944"/>
    </source>
</evidence>
<accession>A0ABY3W9G5</accession>
<sequence length="485" mass="52138">MSAAEHGIEQTPIPGLLVVSLPVHGDNRGWFKENWQREKLMSLGLPDFGPVQNNISFNVKTGTTRGIHAEPWDKYVSVAAGRIFGAWVDLRDGPTFGQTFCLELGPDKAVFVPRGVGNGFQTLEPDTVYNYLVNEHWNARAQEQYVYLNAGDESAAIPWPIPLAEAELSEKDLHHPRLPSVVPMKPQRILVLGADGQLGRALRQALPDAEFAARVDFDLTAEESYRSRDWSGYRAIINAAAYTDVDGAESSEGRRLAWQLNATAVSRLASTAATHRLTLIHLSSDYVFDGSQEPHTEAETPSPLGVYGQSKAAGDAAAATAPKHYIVRTSWVVGDGANFVRTMAGLAARNVAPSVVDDQRGHLTFTRDLAAGILHLLESGAPYGTYNVTNSGPVTSWADVAAEIYRLLGKDPQQVTPVSTADYLASRPAAPRPARSALDLAKIEAAGFSPPKAFAALRDYLATDPVCGPLAAGMHPLTVSGGPAQ</sequence>
<comment type="similarity">
    <text evidence="1">Belongs to the dTDP-4-dehydrorhamnose 3,5-epimerase family.</text>
</comment>
<reference evidence="5 6" key="1">
    <citation type="submission" date="2022-03" db="EMBL/GenBank/DDBJ databases">
        <title>Isotopic signatures of nitrous oxide derived from detoxification processes.</title>
        <authorList>
            <person name="Behrendt U."/>
            <person name="Buchen C."/>
            <person name="Well R."/>
            <person name="Ulrich A."/>
            <person name="Rohe L."/>
            <person name="Kolb S."/>
            <person name="Schloter M."/>
            <person name="Horn M.A."/>
            <person name="Augustin J."/>
        </authorList>
    </citation>
    <scope>NUCLEOTIDE SEQUENCE [LARGE SCALE GENOMIC DNA]</scope>
    <source>
        <strain evidence="5 6">S4-C24</strain>
    </source>
</reference>
<gene>
    <name evidence="5" type="ORF">MNQ99_13475</name>
</gene>
<protein>
    <recommendedName>
        <fullName evidence="3">dTDP-4-dehydrorhamnose reductase</fullName>
        <ecNumber evidence="3">1.1.1.133</ecNumber>
    </recommendedName>
</protein>
<dbReference type="PANTHER" id="PTHR10491:SF4">
    <property type="entry name" value="METHIONINE ADENOSYLTRANSFERASE 2 SUBUNIT BETA"/>
    <property type="match status" value="1"/>
</dbReference>
<evidence type="ECO:0000256" key="3">
    <source>
        <dbReference type="RuleBase" id="RU364082"/>
    </source>
</evidence>
<dbReference type="InterPro" id="IPR005913">
    <property type="entry name" value="dTDP_dehydrorham_reduct"/>
</dbReference>
<evidence type="ECO:0000256" key="1">
    <source>
        <dbReference type="ARBA" id="ARBA00010154"/>
    </source>
</evidence>